<reference evidence="2 3" key="1">
    <citation type="submission" date="2024-01" db="EMBL/GenBank/DDBJ databases">
        <title>Genomic insights into the taxonomy and metabolism of the cyanobacterium Pannus brasiliensis CCIBt3594.</title>
        <authorList>
            <person name="Machado M."/>
            <person name="Botero N.B."/>
            <person name="Andreote A.P.D."/>
            <person name="Feitosa A.M.T."/>
            <person name="Popin R."/>
            <person name="Sivonen K."/>
            <person name="Fiore M.F."/>
        </authorList>
    </citation>
    <scope>NUCLEOTIDE SEQUENCE [LARGE SCALE GENOMIC DNA]</scope>
    <source>
        <strain evidence="2 3">CCIBt3594</strain>
    </source>
</reference>
<keyword evidence="2" id="KW-0255">Endonuclease</keyword>
<name>A0AAW9R0I8_9CHRO</name>
<dbReference type="RefSeq" id="WP_332867469.1">
    <property type="nucleotide sequence ID" value="NZ_JBAFSM010000069.1"/>
</dbReference>
<evidence type="ECO:0000313" key="3">
    <source>
        <dbReference type="Proteomes" id="UP001328733"/>
    </source>
</evidence>
<keyword evidence="3" id="KW-1185">Reference proteome</keyword>
<dbReference type="InterPro" id="IPR008538">
    <property type="entry name" value="Uma2"/>
</dbReference>
<feature type="domain" description="Putative restriction endonuclease" evidence="1">
    <location>
        <begin position="17"/>
        <end position="186"/>
    </location>
</feature>
<comment type="caution">
    <text evidence="2">The sequence shown here is derived from an EMBL/GenBank/DDBJ whole genome shotgun (WGS) entry which is preliminary data.</text>
</comment>
<gene>
    <name evidence="2" type="ORF">V0288_22915</name>
</gene>
<dbReference type="InterPro" id="IPR012296">
    <property type="entry name" value="Nuclease_put_TT1808"/>
</dbReference>
<dbReference type="EMBL" id="JBAFSM010000069">
    <property type="protein sequence ID" value="MEG3439998.1"/>
    <property type="molecule type" value="Genomic_DNA"/>
</dbReference>
<dbReference type="CDD" id="cd06260">
    <property type="entry name" value="DUF820-like"/>
    <property type="match status" value="1"/>
</dbReference>
<dbReference type="SUPFAM" id="SSF52980">
    <property type="entry name" value="Restriction endonuclease-like"/>
    <property type="match status" value="1"/>
</dbReference>
<sequence length="191" mass="21910">MMTPLELKFDSFQLTDEQFFQLCQDNRDLRMERNAKGDLIIMPPTGGETGSSNAGLTAQLWVWNNVTKLGKVFDSSTGFKLPDGADRSPDASWIPIEKWNALTDREKERFLPLCPDFVVELMSPSDELETTRQKMREYLENGSRLGWLLNRKTKQVEIYRPGKAVEILENPETLSGETILPDFILHLDSIW</sequence>
<organism evidence="2 3">
    <name type="scientific">Pannus brasiliensis CCIBt3594</name>
    <dbReference type="NCBI Taxonomy" id="1427578"/>
    <lineage>
        <taxon>Bacteria</taxon>
        <taxon>Bacillati</taxon>
        <taxon>Cyanobacteriota</taxon>
        <taxon>Cyanophyceae</taxon>
        <taxon>Oscillatoriophycideae</taxon>
        <taxon>Chroococcales</taxon>
        <taxon>Microcystaceae</taxon>
        <taxon>Pannus</taxon>
    </lineage>
</organism>
<keyword evidence="2" id="KW-0540">Nuclease</keyword>
<dbReference type="AlphaFoldDB" id="A0AAW9R0I8"/>
<dbReference type="PANTHER" id="PTHR34107">
    <property type="entry name" value="SLL0198 PROTEIN-RELATED"/>
    <property type="match status" value="1"/>
</dbReference>
<accession>A0AAW9R0I8</accession>
<dbReference type="Gene3D" id="3.90.1570.10">
    <property type="entry name" value="tt1808, chain A"/>
    <property type="match status" value="1"/>
</dbReference>
<evidence type="ECO:0000313" key="2">
    <source>
        <dbReference type="EMBL" id="MEG3439998.1"/>
    </source>
</evidence>
<dbReference type="PANTHER" id="PTHR34107:SF7">
    <property type="entry name" value="SLR2092 PROTEIN"/>
    <property type="match status" value="1"/>
</dbReference>
<evidence type="ECO:0000259" key="1">
    <source>
        <dbReference type="Pfam" id="PF05685"/>
    </source>
</evidence>
<dbReference type="GO" id="GO:0004519">
    <property type="term" value="F:endonuclease activity"/>
    <property type="evidence" value="ECO:0007669"/>
    <property type="project" value="UniProtKB-KW"/>
</dbReference>
<protein>
    <submittedName>
        <fullName evidence="2">Uma2 family endonuclease</fullName>
    </submittedName>
</protein>
<keyword evidence="2" id="KW-0378">Hydrolase</keyword>
<dbReference type="Proteomes" id="UP001328733">
    <property type="component" value="Unassembled WGS sequence"/>
</dbReference>
<dbReference type="Pfam" id="PF05685">
    <property type="entry name" value="Uma2"/>
    <property type="match status" value="1"/>
</dbReference>
<dbReference type="InterPro" id="IPR011335">
    <property type="entry name" value="Restrct_endonuc-II-like"/>
</dbReference>
<proteinExistence type="predicted"/>